<reference evidence="2 3" key="1">
    <citation type="journal article" date="2016" name="Nat. Commun.">
        <title>Thousands of microbial genomes shed light on interconnected biogeochemical processes in an aquifer system.</title>
        <authorList>
            <person name="Anantharaman K."/>
            <person name="Brown C.T."/>
            <person name="Hug L.A."/>
            <person name="Sharon I."/>
            <person name="Castelle C.J."/>
            <person name="Probst A.J."/>
            <person name="Thomas B.C."/>
            <person name="Singh A."/>
            <person name="Wilkins M.J."/>
            <person name="Karaoz U."/>
            <person name="Brodie E.L."/>
            <person name="Williams K.H."/>
            <person name="Hubbard S.S."/>
            <person name="Banfield J.F."/>
        </authorList>
    </citation>
    <scope>NUCLEOTIDE SEQUENCE [LARGE SCALE GENOMIC DNA]</scope>
</reference>
<dbReference type="InterPro" id="IPR005146">
    <property type="entry name" value="B3/B4_tRNA-bd"/>
</dbReference>
<dbReference type="GO" id="GO:0004826">
    <property type="term" value="F:phenylalanine-tRNA ligase activity"/>
    <property type="evidence" value="ECO:0007669"/>
    <property type="project" value="InterPro"/>
</dbReference>
<dbReference type="Proteomes" id="UP000178583">
    <property type="component" value="Unassembled WGS sequence"/>
</dbReference>
<sequence length="232" mass="26150">MKFIIDKKIFEQFPSFVARVVVAHGIDNSKNTPGIASLLRETEKNIKDTASLENLATEPKIQCWRQAYKALGSKEYRASVEALRRLVLKGVEMRHINNLVDLYNYISLKHTLPVGGEDIDSMTGDLALTYAGSNEPVVKLLGDDDAKAPYKGEIIYKDDVSAVCRRWNWREVERTKLTEKTTNAVLVVEGIDPARKEEVEIAAKELADLIKEFCGGKIEYHLLNINRTSIDL</sequence>
<feature type="domain" description="B3/B4 tRNA-binding" evidence="1">
    <location>
        <begin position="62"/>
        <end position="215"/>
    </location>
</feature>
<dbReference type="STRING" id="1797472.A2215_03785"/>
<dbReference type="Pfam" id="PF03483">
    <property type="entry name" value="B3_4"/>
    <property type="match status" value="1"/>
</dbReference>
<dbReference type="Gene3D" id="3.50.40.10">
    <property type="entry name" value="Phenylalanyl-trna Synthetase, Chain B, domain 3"/>
    <property type="match status" value="1"/>
</dbReference>
<gene>
    <name evidence="2" type="ORF">A2215_03785</name>
</gene>
<protein>
    <recommendedName>
        <fullName evidence="1">B3/B4 tRNA-binding domain-containing protein</fullName>
    </recommendedName>
</protein>
<dbReference type="GO" id="GO:0003723">
    <property type="term" value="F:RNA binding"/>
    <property type="evidence" value="ECO:0007669"/>
    <property type="project" value="InterPro"/>
</dbReference>
<dbReference type="SMART" id="SM00873">
    <property type="entry name" value="B3_4"/>
    <property type="match status" value="1"/>
</dbReference>
<dbReference type="EMBL" id="MEZY01000051">
    <property type="protein sequence ID" value="OGD62326.1"/>
    <property type="molecule type" value="Genomic_DNA"/>
</dbReference>
<dbReference type="PANTHER" id="PTHR39209">
    <property type="match status" value="1"/>
</dbReference>
<accession>A0A1F5E4T6</accession>
<organism evidence="2 3">
    <name type="scientific">Candidatus Berkelbacteria bacterium RIFOXYA2_FULL_43_10</name>
    <dbReference type="NCBI Taxonomy" id="1797472"/>
    <lineage>
        <taxon>Bacteria</taxon>
        <taxon>Candidatus Berkelbacteria</taxon>
    </lineage>
</organism>
<comment type="caution">
    <text evidence="2">The sequence shown here is derived from an EMBL/GenBank/DDBJ whole genome shotgun (WGS) entry which is preliminary data.</text>
</comment>
<evidence type="ECO:0000313" key="2">
    <source>
        <dbReference type="EMBL" id="OGD62326.1"/>
    </source>
</evidence>
<dbReference type="InterPro" id="IPR020825">
    <property type="entry name" value="Phe-tRNA_synthase-like_B3/B4"/>
</dbReference>
<evidence type="ECO:0000313" key="3">
    <source>
        <dbReference type="Proteomes" id="UP000178583"/>
    </source>
</evidence>
<dbReference type="AlphaFoldDB" id="A0A1F5E4T6"/>
<evidence type="ECO:0000259" key="1">
    <source>
        <dbReference type="SMART" id="SM00873"/>
    </source>
</evidence>
<dbReference type="PANTHER" id="PTHR39209:SF2">
    <property type="entry name" value="CYTOPLASMIC PROTEIN"/>
    <property type="match status" value="1"/>
</dbReference>
<name>A0A1F5E4T6_9BACT</name>
<dbReference type="SUPFAM" id="SSF56037">
    <property type="entry name" value="PheT/TilS domain"/>
    <property type="match status" value="1"/>
</dbReference>
<proteinExistence type="predicted"/>